<evidence type="ECO:0000313" key="1">
    <source>
        <dbReference type="EMBL" id="HCT13823.1"/>
    </source>
</evidence>
<sequence length="202" mass="22021">MPAPTPEDINLACRGARAALERLRLARRPGDGDSSEGRLAAVETLWWVRLLAEQLAYPGNRLTGDGRESDEAELVAALRVVRNTVTHKVPIVAAHEHAEMRLGTNLILGETKFGGEVELCWIPTDELPKPDPRFAKHWEKDKADYATHVAGEPCYASLHRAVRWLTGDAPKYRSDGAPVVLASGAEDAETKRELDGSGVVLG</sequence>
<name>A0A3D4SX18_9CORY</name>
<comment type="caution">
    <text evidence="1">The sequence shown here is derived from an EMBL/GenBank/DDBJ whole genome shotgun (WGS) entry which is preliminary data.</text>
</comment>
<evidence type="ECO:0000313" key="2">
    <source>
        <dbReference type="Proteomes" id="UP000261739"/>
    </source>
</evidence>
<accession>A0A3D4SX18</accession>
<protein>
    <submittedName>
        <fullName evidence="1">Uncharacterized protein</fullName>
    </submittedName>
</protein>
<proteinExistence type="predicted"/>
<dbReference type="EMBL" id="DQID01000091">
    <property type="protein sequence ID" value="HCT13823.1"/>
    <property type="molecule type" value="Genomic_DNA"/>
</dbReference>
<dbReference type="RefSeq" id="WP_273051165.1">
    <property type="nucleotide sequence ID" value="NZ_DAITTW010000138.1"/>
</dbReference>
<dbReference type="Proteomes" id="UP000261739">
    <property type="component" value="Unassembled WGS sequence"/>
</dbReference>
<gene>
    <name evidence="1" type="ORF">DIW82_03240</name>
</gene>
<dbReference type="AlphaFoldDB" id="A0A3D4SX18"/>
<reference evidence="1 2" key="1">
    <citation type="journal article" date="2018" name="Nat. Biotechnol.">
        <title>A standardized bacterial taxonomy based on genome phylogeny substantially revises the tree of life.</title>
        <authorList>
            <person name="Parks D.H."/>
            <person name="Chuvochina M."/>
            <person name="Waite D.W."/>
            <person name="Rinke C."/>
            <person name="Skarshewski A."/>
            <person name="Chaumeil P.A."/>
            <person name="Hugenholtz P."/>
        </authorList>
    </citation>
    <scope>NUCLEOTIDE SEQUENCE [LARGE SCALE GENOMIC DNA]</scope>
    <source>
        <strain evidence="1">UBA11247</strain>
    </source>
</reference>
<organism evidence="1 2">
    <name type="scientific">Corynebacterium nuruki</name>
    <dbReference type="NCBI Taxonomy" id="1032851"/>
    <lineage>
        <taxon>Bacteria</taxon>
        <taxon>Bacillati</taxon>
        <taxon>Actinomycetota</taxon>
        <taxon>Actinomycetes</taxon>
        <taxon>Mycobacteriales</taxon>
        <taxon>Corynebacteriaceae</taxon>
        <taxon>Corynebacterium</taxon>
    </lineage>
</organism>